<feature type="signal peptide" evidence="1">
    <location>
        <begin position="1"/>
        <end position="29"/>
    </location>
</feature>
<gene>
    <name evidence="2" type="ORF">AB1207_09485</name>
</gene>
<proteinExistence type="predicted"/>
<dbReference type="RefSeq" id="WP_367637868.1">
    <property type="nucleotide sequence ID" value="NZ_JBFNQN010000006.1"/>
</dbReference>
<dbReference type="PANTHER" id="PTHR43649">
    <property type="entry name" value="ARABINOSE-BINDING PROTEIN-RELATED"/>
    <property type="match status" value="1"/>
</dbReference>
<sequence>MNLSRRNLLLGSGLAALGAGALSACSTSAGGSGGSGGGSTSGLALWYWNGGLSDKVVEASKTQFPKDDIKPNKVGGDFKQKLQTTLTGGSFIPQITGVKGEDMPFFRSVADKFTDLNEFGAKDIAATQLAWKWAEAQTEDGKQLGFPIDIGPTATFYRADILEQAGLTSDPTAVAAATSTWDDFYAFGQELHGKVPASFPVPSLATVFQIIVGQLTNRFVGKDNTFTGGSDEMKQAWDTTVKAQALGINANAGQNLGPALAAGTIAMDLGAAWHALDISDAAPDTSGKWRIANNPVKPTNFGGSFLTIPSATEDKQAAFDVIKWILSTDNQGQAFTDATIFPADPAAWKLPALTGGDEFFGGQKTIDIFGPAGEKVPEQYVAASDSAVSAAYYNELTNVEANGKNPDQAWTDAVAAAKDIAQRQGVK</sequence>
<dbReference type="PROSITE" id="PS51257">
    <property type="entry name" value="PROKAR_LIPOPROTEIN"/>
    <property type="match status" value="1"/>
</dbReference>
<protein>
    <submittedName>
        <fullName evidence="2">Carbohydrate ABC transporter substrate-binding protein</fullName>
    </submittedName>
</protein>
<feature type="chain" id="PRO_5045650789" evidence="1">
    <location>
        <begin position="30"/>
        <end position="427"/>
    </location>
</feature>
<evidence type="ECO:0000313" key="2">
    <source>
        <dbReference type="EMBL" id="MEW9264978.1"/>
    </source>
</evidence>
<comment type="caution">
    <text evidence="2">The sequence shown here is derived from an EMBL/GenBank/DDBJ whole genome shotgun (WGS) entry which is preliminary data.</text>
</comment>
<reference evidence="2 3" key="1">
    <citation type="submission" date="2024-07" db="EMBL/GenBank/DDBJ databases">
        <authorList>
            <person name="Thanompreechachai J."/>
            <person name="Duangmal K."/>
        </authorList>
    </citation>
    <scope>NUCLEOTIDE SEQUENCE [LARGE SCALE GENOMIC DNA]</scope>
    <source>
        <strain evidence="2 3">KCTC 19886</strain>
    </source>
</reference>
<dbReference type="Gene3D" id="3.40.190.10">
    <property type="entry name" value="Periplasmic binding protein-like II"/>
    <property type="match status" value="1"/>
</dbReference>
<dbReference type="InterPro" id="IPR006311">
    <property type="entry name" value="TAT_signal"/>
</dbReference>
<dbReference type="PANTHER" id="PTHR43649:SF32">
    <property type="entry name" value="SUGAR BINDING SECRETED PROTEIN"/>
    <property type="match status" value="1"/>
</dbReference>
<keyword evidence="3" id="KW-1185">Reference proteome</keyword>
<accession>A0ABV3P5R7</accession>
<evidence type="ECO:0000256" key="1">
    <source>
        <dbReference type="SAM" id="SignalP"/>
    </source>
</evidence>
<dbReference type="SUPFAM" id="SSF53850">
    <property type="entry name" value="Periplasmic binding protein-like II"/>
    <property type="match status" value="1"/>
</dbReference>
<name>A0ABV3P5R7_9ACTN</name>
<organism evidence="2 3">
    <name type="scientific">Kineococcus endophyticus</name>
    <dbReference type="NCBI Taxonomy" id="1181883"/>
    <lineage>
        <taxon>Bacteria</taxon>
        <taxon>Bacillati</taxon>
        <taxon>Actinomycetota</taxon>
        <taxon>Actinomycetes</taxon>
        <taxon>Kineosporiales</taxon>
        <taxon>Kineosporiaceae</taxon>
        <taxon>Kineococcus</taxon>
    </lineage>
</organism>
<dbReference type="EMBL" id="JBFNQN010000006">
    <property type="protein sequence ID" value="MEW9264978.1"/>
    <property type="molecule type" value="Genomic_DNA"/>
</dbReference>
<dbReference type="InterPro" id="IPR050490">
    <property type="entry name" value="Bact_solute-bd_prot1"/>
</dbReference>
<dbReference type="Proteomes" id="UP001555826">
    <property type="component" value="Unassembled WGS sequence"/>
</dbReference>
<keyword evidence="1" id="KW-0732">Signal</keyword>
<evidence type="ECO:0000313" key="3">
    <source>
        <dbReference type="Proteomes" id="UP001555826"/>
    </source>
</evidence>
<dbReference type="PROSITE" id="PS51318">
    <property type="entry name" value="TAT"/>
    <property type="match status" value="1"/>
</dbReference>